<name>A0A4Y9XR06_9AGAM</name>
<dbReference type="PANTHER" id="PTHR33281:SF21">
    <property type="entry name" value="MEMBRANE PROTEIN"/>
    <property type="match status" value="1"/>
</dbReference>
<reference evidence="8 9" key="1">
    <citation type="submission" date="2019-02" db="EMBL/GenBank/DDBJ databases">
        <title>Genome sequencing of the rare red list fungi Dentipellis fragilis.</title>
        <authorList>
            <person name="Buettner E."/>
            <person name="Kellner H."/>
        </authorList>
    </citation>
    <scope>NUCLEOTIDE SEQUENCE [LARGE SCALE GENOMIC DNA]</scope>
    <source>
        <strain evidence="8 9">DSM 105465</strain>
    </source>
</reference>
<dbReference type="AlphaFoldDB" id="A0A4Y9XR06"/>
<keyword evidence="9" id="KW-1185">Reference proteome</keyword>
<keyword evidence="5" id="KW-0406">Ion transport</keyword>
<evidence type="ECO:0000256" key="3">
    <source>
        <dbReference type="ARBA" id="ARBA00022692"/>
    </source>
</evidence>
<gene>
    <name evidence="8" type="ORF">EVG20_g10654</name>
</gene>
<proteinExistence type="predicted"/>
<evidence type="ECO:0000256" key="7">
    <source>
        <dbReference type="SAM" id="MobiDB-lite"/>
    </source>
</evidence>
<dbReference type="GO" id="GO:0016020">
    <property type="term" value="C:membrane"/>
    <property type="evidence" value="ECO:0007669"/>
    <property type="project" value="UniProtKB-SubCell"/>
</dbReference>
<comment type="subcellular location">
    <subcellularLocation>
        <location evidence="1">Membrane</location>
        <topology evidence="1">Multi-pass membrane protein</topology>
    </subcellularLocation>
</comment>
<dbReference type="OrthoDB" id="1368at2759"/>
<keyword evidence="2" id="KW-0813">Transport</keyword>
<comment type="caution">
    <text evidence="8">The sequence shown here is derived from an EMBL/GenBank/DDBJ whole genome shotgun (WGS) entry which is preliminary data.</text>
</comment>
<evidence type="ECO:0000313" key="8">
    <source>
        <dbReference type="EMBL" id="TFY52208.1"/>
    </source>
</evidence>
<evidence type="ECO:0000256" key="5">
    <source>
        <dbReference type="ARBA" id="ARBA00023065"/>
    </source>
</evidence>
<keyword evidence="4" id="KW-1133">Transmembrane helix</keyword>
<protein>
    <submittedName>
        <fullName evidence="8">Uncharacterized protein</fullName>
    </submittedName>
</protein>
<accession>A0A4Y9XR06</accession>
<dbReference type="PANTHER" id="PTHR33281">
    <property type="entry name" value="UPF0187 PROTEIN YNEE"/>
    <property type="match status" value="1"/>
</dbReference>
<evidence type="ECO:0000256" key="6">
    <source>
        <dbReference type="ARBA" id="ARBA00023136"/>
    </source>
</evidence>
<dbReference type="Pfam" id="PF25539">
    <property type="entry name" value="Bestrophin_2"/>
    <property type="match status" value="1"/>
</dbReference>
<dbReference type="Proteomes" id="UP000298327">
    <property type="component" value="Unassembled WGS sequence"/>
</dbReference>
<sequence>MPILLDDTAHGAILPSLQLPAQSPLCGPSLRLASTMYEAQRSPASRAQSLGHPESPFNLGTSGMPALSPDETSAAPEHACIRARALIKREDIADLFKPYGGSGALVEQLLNPGHDTKFSAQAQCGITVYEGTKISDKIAPVIMAHFVEHRLQNASFFVIDNTQGAAGRLGHQSKSLHRRRLQDALELHSGPPVTGDRRLLAARTRLNDFRLNDLPRRTDTQHTYTLRAGKMSTPSGKSKATMLGSTYMTINGKRRKLITRKRLRKYSWLPDVFRIKNSVCPHSSLPPSIRPSIFLRGASVDGHLPRVPGGLCGVEGEELDVDELGDALVGGRRELWHLVTPPHALSTLSVCRNGTSYDRYYEGRKSFGALTSHVRIAPLTTPPQSPSNPAQIRNVSRLIWINVALPPTDDAPSSAKGKTPTTSITAAQLRRAKTDALKLCLAFAYSVKHYLREEDGLGWDDYADVLPRAFARAHEARAYRAISDATQSSSPVQASSGLPSRVATPDPELGKVNRGLALSIDVEAPEEASPSPAATKRVRVKRSVDKLHGTKTPLLSADHRTVNFDQFAETTIPLPLVIAHEINLKLFKFRRDGFLETVGPAGMNSMSQGIQGMVDQMTNLERIANTPIPKSYGIHLKQCVTLYLFCLPFTLLKELGWSMIPVVTVIAFTFMGIEGIAEEIEMPFGYDGADLPLDRYCFDLKEEVEYIIDRLPEGGFGGYGYDDGEGDD</sequence>
<feature type="region of interest" description="Disordered" evidence="7">
    <location>
        <begin position="41"/>
        <end position="72"/>
    </location>
</feature>
<keyword evidence="3" id="KW-0812">Transmembrane</keyword>
<organism evidence="8 9">
    <name type="scientific">Dentipellis fragilis</name>
    <dbReference type="NCBI Taxonomy" id="205917"/>
    <lineage>
        <taxon>Eukaryota</taxon>
        <taxon>Fungi</taxon>
        <taxon>Dikarya</taxon>
        <taxon>Basidiomycota</taxon>
        <taxon>Agaricomycotina</taxon>
        <taxon>Agaricomycetes</taxon>
        <taxon>Russulales</taxon>
        <taxon>Hericiaceae</taxon>
        <taxon>Dentipellis</taxon>
    </lineage>
</organism>
<evidence type="ECO:0000256" key="1">
    <source>
        <dbReference type="ARBA" id="ARBA00004141"/>
    </source>
</evidence>
<evidence type="ECO:0000256" key="2">
    <source>
        <dbReference type="ARBA" id="ARBA00022448"/>
    </source>
</evidence>
<dbReference type="STRING" id="205917.A0A4Y9XR06"/>
<evidence type="ECO:0000256" key="4">
    <source>
        <dbReference type="ARBA" id="ARBA00022989"/>
    </source>
</evidence>
<dbReference type="InterPro" id="IPR044669">
    <property type="entry name" value="YneE/VCCN1/2-like"/>
</dbReference>
<dbReference type="GO" id="GO:0005254">
    <property type="term" value="F:chloride channel activity"/>
    <property type="evidence" value="ECO:0007669"/>
    <property type="project" value="InterPro"/>
</dbReference>
<evidence type="ECO:0000313" key="9">
    <source>
        <dbReference type="Proteomes" id="UP000298327"/>
    </source>
</evidence>
<feature type="compositionally biased region" description="Polar residues" evidence="7">
    <location>
        <begin position="484"/>
        <end position="498"/>
    </location>
</feature>
<keyword evidence="6" id="KW-0472">Membrane</keyword>
<feature type="region of interest" description="Disordered" evidence="7">
    <location>
        <begin position="483"/>
        <end position="510"/>
    </location>
</feature>
<dbReference type="EMBL" id="SEOQ01001351">
    <property type="protein sequence ID" value="TFY52208.1"/>
    <property type="molecule type" value="Genomic_DNA"/>
</dbReference>